<evidence type="ECO:0000313" key="4">
    <source>
        <dbReference type="EMBL" id="RZB75378.1"/>
    </source>
</evidence>
<evidence type="ECO:0008006" key="6">
    <source>
        <dbReference type="Google" id="ProtNLM"/>
    </source>
</evidence>
<evidence type="ECO:0000256" key="1">
    <source>
        <dbReference type="SAM" id="MobiDB-lite"/>
    </source>
</evidence>
<dbReference type="PANTHER" id="PTHR35469">
    <property type="entry name" value="TRANSMEMBRANE PROTEIN"/>
    <property type="match status" value="1"/>
</dbReference>
<keyword evidence="2" id="KW-0812">Transmembrane</keyword>
<keyword evidence="5" id="KW-1185">Reference proteome</keyword>
<reference evidence="4 5" key="2">
    <citation type="submission" date="2018-09" db="EMBL/GenBank/DDBJ databases">
        <title>A high-quality reference genome of wild soybean provides a powerful tool to mine soybean genomes.</title>
        <authorList>
            <person name="Xie M."/>
            <person name="Chung C.Y.L."/>
            <person name="Li M.-W."/>
            <person name="Wong F.-L."/>
            <person name="Chan T.-F."/>
            <person name="Lam H.-M."/>
        </authorList>
    </citation>
    <scope>NUCLEOTIDE SEQUENCE [LARGE SCALE GENOMIC DNA]</scope>
    <source>
        <strain evidence="5">cv. W05</strain>
        <tissue evidence="4">Hypocotyl of etiolated seedlings</tissue>
    </source>
</reference>
<dbReference type="Gramene" id="XM_028338409.1">
    <property type="protein sequence ID" value="XP_028194210.1"/>
    <property type="gene ID" value="LOC114379720"/>
</dbReference>
<dbReference type="Gramene" id="XM_028338410.1">
    <property type="protein sequence ID" value="XP_028194211.1"/>
    <property type="gene ID" value="LOC114379720"/>
</dbReference>
<gene>
    <name evidence="4" type="ORF">D0Y65_034017</name>
    <name evidence="3" type="ORF">glysoja_025828</name>
</gene>
<dbReference type="EMBL" id="QZWG01000012">
    <property type="protein sequence ID" value="RZB75380.1"/>
    <property type="molecule type" value="Genomic_DNA"/>
</dbReference>
<dbReference type="AlphaFoldDB" id="A0A0B2RI46"/>
<organism evidence="3">
    <name type="scientific">Glycine soja</name>
    <name type="common">Wild soybean</name>
    <dbReference type="NCBI Taxonomy" id="3848"/>
    <lineage>
        <taxon>Eukaryota</taxon>
        <taxon>Viridiplantae</taxon>
        <taxon>Streptophyta</taxon>
        <taxon>Embryophyta</taxon>
        <taxon>Tracheophyta</taxon>
        <taxon>Spermatophyta</taxon>
        <taxon>Magnoliopsida</taxon>
        <taxon>eudicotyledons</taxon>
        <taxon>Gunneridae</taxon>
        <taxon>Pentapetalae</taxon>
        <taxon>rosids</taxon>
        <taxon>fabids</taxon>
        <taxon>Fabales</taxon>
        <taxon>Fabaceae</taxon>
        <taxon>Papilionoideae</taxon>
        <taxon>50 kb inversion clade</taxon>
        <taxon>NPAAA clade</taxon>
        <taxon>indigoferoid/millettioid clade</taxon>
        <taxon>Phaseoleae</taxon>
        <taxon>Glycine</taxon>
        <taxon>Glycine subgen. Soja</taxon>
    </lineage>
</organism>
<proteinExistence type="predicted"/>
<feature type="compositionally biased region" description="Low complexity" evidence="1">
    <location>
        <begin position="39"/>
        <end position="49"/>
    </location>
</feature>
<dbReference type="Gramene" id="XM_028338412.1">
    <property type="protein sequence ID" value="XP_028194213.1"/>
    <property type="gene ID" value="LOC114379720"/>
</dbReference>
<feature type="compositionally biased region" description="Polar residues" evidence="1">
    <location>
        <begin position="57"/>
        <end position="70"/>
    </location>
</feature>
<evidence type="ECO:0000256" key="2">
    <source>
        <dbReference type="SAM" id="Phobius"/>
    </source>
</evidence>
<dbReference type="Proteomes" id="UP000053555">
    <property type="component" value="Unassembled WGS sequence"/>
</dbReference>
<evidence type="ECO:0000313" key="3">
    <source>
        <dbReference type="EMBL" id="KHN31994.1"/>
    </source>
</evidence>
<keyword evidence="2" id="KW-0472">Membrane</keyword>
<feature type="region of interest" description="Disordered" evidence="1">
    <location>
        <begin position="1"/>
        <end position="113"/>
    </location>
</feature>
<reference evidence="3" key="1">
    <citation type="submission" date="2014-07" db="EMBL/GenBank/DDBJ databases">
        <title>Identification of a novel salt tolerance gene in wild soybean by whole-genome sequencing.</title>
        <authorList>
            <person name="Lam H.-M."/>
            <person name="Qi X."/>
            <person name="Li M.-W."/>
            <person name="Liu X."/>
            <person name="Xie M."/>
            <person name="Ni M."/>
            <person name="Xu X."/>
        </authorList>
    </citation>
    <scope>NUCLEOTIDE SEQUENCE [LARGE SCALE GENOMIC DNA]</scope>
    <source>
        <tissue evidence="3">Root</tissue>
    </source>
</reference>
<dbReference type="EMBL" id="QZWG01000012">
    <property type="protein sequence ID" value="RZB75379.1"/>
    <property type="molecule type" value="Genomic_DNA"/>
</dbReference>
<dbReference type="EMBL" id="QZWG01000012">
    <property type="protein sequence ID" value="RZB75378.1"/>
    <property type="molecule type" value="Genomic_DNA"/>
</dbReference>
<accession>A0A0B2RI46</accession>
<evidence type="ECO:0000313" key="5">
    <source>
        <dbReference type="Proteomes" id="UP000289340"/>
    </source>
</evidence>
<feature type="transmembrane region" description="Helical" evidence="2">
    <location>
        <begin position="124"/>
        <end position="141"/>
    </location>
</feature>
<name>A0A0B2RI46_GLYSO</name>
<dbReference type="EMBL" id="KN650361">
    <property type="protein sequence ID" value="KHN31994.1"/>
    <property type="molecule type" value="Genomic_DNA"/>
</dbReference>
<dbReference type="Proteomes" id="UP000289340">
    <property type="component" value="Chromosome 12"/>
</dbReference>
<dbReference type="Gramene" id="XM_028338408.1">
    <property type="protein sequence ID" value="XP_028194209.1"/>
    <property type="gene ID" value="LOC114379720"/>
</dbReference>
<keyword evidence="2" id="KW-1133">Transmembrane helix</keyword>
<protein>
    <recommendedName>
        <fullName evidence="6">Transmembrane protein</fullName>
    </recommendedName>
</protein>
<dbReference type="PANTHER" id="PTHR35469:SF4">
    <property type="entry name" value="TRANSMEMBRANE PROTEIN"/>
    <property type="match status" value="1"/>
</dbReference>
<sequence>MAEAAKSRDARRRRRILQQGSDRLAFITGRIQTLPDPLSSSQPQSQSHHPNVDDSDSISQNPEPDNTVIQTPPKHEGENEISTVPEPKPEPEPEQFQLQPPQTEEPKRFITPSDLTRSINSSRVTRLCCSIFVAILVILSYPKFFSTVITFRPLYLVLVTNLTVVIARLFSGKQRGSERRDNRGSSGDGGGEYAQLASILELCVVAQNVADAVFMDCAVYAVVLVCGLSVL</sequence>
<feature type="transmembrane region" description="Helical" evidence="2">
    <location>
        <begin position="153"/>
        <end position="170"/>
    </location>
</feature>